<proteinExistence type="predicted"/>
<dbReference type="AlphaFoldDB" id="A0A538U9J3"/>
<evidence type="ECO:0000256" key="2">
    <source>
        <dbReference type="ARBA" id="ARBA00022771"/>
    </source>
</evidence>
<dbReference type="PANTHER" id="PTHR33823:SF4">
    <property type="entry name" value="GENERAL STRESS PROTEIN 16O"/>
    <property type="match status" value="1"/>
</dbReference>
<organism evidence="7 8">
    <name type="scientific">Eiseniibacteriota bacterium</name>
    <dbReference type="NCBI Taxonomy" id="2212470"/>
    <lineage>
        <taxon>Bacteria</taxon>
        <taxon>Candidatus Eiseniibacteriota</taxon>
    </lineage>
</organism>
<accession>A0A538U9J3</accession>
<dbReference type="InterPro" id="IPR000962">
    <property type="entry name" value="Znf_DskA_TraR"/>
</dbReference>
<feature type="region of interest" description="Disordered" evidence="5">
    <location>
        <begin position="1"/>
        <end position="139"/>
    </location>
</feature>
<dbReference type="PROSITE" id="PS01102">
    <property type="entry name" value="ZF_DKSA_1"/>
    <property type="match status" value="1"/>
</dbReference>
<evidence type="ECO:0000256" key="4">
    <source>
        <dbReference type="PROSITE-ProRule" id="PRU00510"/>
    </source>
</evidence>
<keyword evidence="1" id="KW-0479">Metal-binding</keyword>
<dbReference type="InterPro" id="IPR037187">
    <property type="entry name" value="DnaK_N"/>
</dbReference>
<evidence type="ECO:0000313" key="7">
    <source>
        <dbReference type="EMBL" id="TMQ72389.1"/>
    </source>
</evidence>
<dbReference type="Gene3D" id="1.20.120.910">
    <property type="entry name" value="DksA, coiled-coil domain"/>
    <property type="match status" value="1"/>
</dbReference>
<comment type="caution">
    <text evidence="7">The sequence shown here is derived from an EMBL/GenBank/DDBJ whole genome shotgun (WGS) entry which is preliminary data.</text>
</comment>
<evidence type="ECO:0000256" key="5">
    <source>
        <dbReference type="SAM" id="MobiDB-lite"/>
    </source>
</evidence>
<evidence type="ECO:0000259" key="6">
    <source>
        <dbReference type="Pfam" id="PF01258"/>
    </source>
</evidence>
<dbReference type="Proteomes" id="UP000319771">
    <property type="component" value="Unassembled WGS sequence"/>
</dbReference>
<reference evidence="7 8" key="1">
    <citation type="journal article" date="2019" name="Nat. Microbiol.">
        <title>Mediterranean grassland soil C-N compound turnover is dependent on rainfall and depth, and is mediated by genomically divergent microorganisms.</title>
        <authorList>
            <person name="Diamond S."/>
            <person name="Andeer P.F."/>
            <person name="Li Z."/>
            <person name="Crits-Christoph A."/>
            <person name="Burstein D."/>
            <person name="Anantharaman K."/>
            <person name="Lane K.R."/>
            <person name="Thomas B.C."/>
            <person name="Pan C."/>
            <person name="Northen T.R."/>
            <person name="Banfield J.F."/>
        </authorList>
    </citation>
    <scope>NUCLEOTIDE SEQUENCE [LARGE SCALE GENOMIC DNA]</scope>
    <source>
        <strain evidence="7">WS_11</strain>
    </source>
</reference>
<feature type="domain" description="Zinc finger DksA/TraR C4-type" evidence="6">
    <location>
        <begin position="226"/>
        <end position="261"/>
    </location>
</feature>
<feature type="compositionally biased region" description="Pro residues" evidence="5">
    <location>
        <begin position="113"/>
        <end position="123"/>
    </location>
</feature>
<evidence type="ECO:0000256" key="3">
    <source>
        <dbReference type="ARBA" id="ARBA00022833"/>
    </source>
</evidence>
<feature type="zinc finger region" description="dksA C4-type" evidence="4">
    <location>
        <begin position="231"/>
        <end position="255"/>
    </location>
</feature>
<dbReference type="EMBL" id="VBPB01000109">
    <property type="protein sequence ID" value="TMQ72389.1"/>
    <property type="molecule type" value="Genomic_DNA"/>
</dbReference>
<sequence length="267" mass="28639">MATQRNAPRSRPAAKKTARPASAHSSAHHPTHNPAHHPAHKAKASKGAVPKPKAAAARPVAKTATKPLVKAVPAKAPVATGKGKGAPRPPAVVRPLGVLPPESISKATHKPARPLPLPKPVRPVPKNRKDDGVDGTGRGVTAADFREFEQRLLEERGRVLKEMGHYEATVLKVNPRDSAGDLSGYSFHMADVGTDAMEREKAFQLASAEGRILLEINEALRRMARGEYGVCESCENPISRARLEAMPTARLCLPCKEKEERVARGNA</sequence>
<dbReference type="PANTHER" id="PTHR33823">
    <property type="entry name" value="RNA POLYMERASE-BINDING TRANSCRIPTION FACTOR DKSA-RELATED"/>
    <property type="match status" value="1"/>
</dbReference>
<gene>
    <name evidence="7" type="ORF">E6K81_07520</name>
</gene>
<dbReference type="SUPFAM" id="SSF57716">
    <property type="entry name" value="Glucocorticoid receptor-like (DNA-binding domain)"/>
    <property type="match status" value="1"/>
</dbReference>
<dbReference type="PROSITE" id="PS51128">
    <property type="entry name" value="ZF_DKSA_2"/>
    <property type="match status" value="1"/>
</dbReference>
<keyword evidence="2" id="KW-0863">Zinc-finger</keyword>
<protein>
    <recommendedName>
        <fullName evidence="6">Zinc finger DksA/TraR C4-type domain-containing protein</fullName>
    </recommendedName>
</protein>
<evidence type="ECO:0000256" key="1">
    <source>
        <dbReference type="ARBA" id="ARBA00022723"/>
    </source>
</evidence>
<evidence type="ECO:0000313" key="8">
    <source>
        <dbReference type="Proteomes" id="UP000319771"/>
    </source>
</evidence>
<dbReference type="Pfam" id="PF01258">
    <property type="entry name" value="zf-dskA_traR"/>
    <property type="match status" value="1"/>
</dbReference>
<dbReference type="SUPFAM" id="SSF109635">
    <property type="entry name" value="DnaK suppressor protein DksA, alpha-hairpin domain"/>
    <property type="match status" value="1"/>
</dbReference>
<dbReference type="GO" id="GO:0008270">
    <property type="term" value="F:zinc ion binding"/>
    <property type="evidence" value="ECO:0007669"/>
    <property type="project" value="UniProtKB-KW"/>
</dbReference>
<dbReference type="InterPro" id="IPR020458">
    <property type="entry name" value="Znf_DskA_TraR_CS"/>
</dbReference>
<keyword evidence="3" id="KW-0862">Zinc</keyword>
<feature type="compositionally biased region" description="Basic residues" evidence="5">
    <location>
        <begin position="26"/>
        <end position="44"/>
    </location>
</feature>
<feature type="compositionally biased region" description="Low complexity" evidence="5">
    <location>
        <begin position="45"/>
        <end position="80"/>
    </location>
</feature>
<name>A0A538U9J3_UNCEI</name>